<dbReference type="GO" id="GO:0016491">
    <property type="term" value="F:oxidoreductase activity"/>
    <property type="evidence" value="ECO:0007669"/>
    <property type="project" value="InterPro"/>
</dbReference>
<proteinExistence type="predicted"/>
<evidence type="ECO:0000313" key="1">
    <source>
        <dbReference type="EMBL" id="TGN42437.1"/>
    </source>
</evidence>
<dbReference type="PANTHER" id="PTHR36124">
    <property type="match status" value="1"/>
</dbReference>
<dbReference type="PANTHER" id="PTHR36124:SF1">
    <property type="entry name" value="ER-BOUND OXYGENASE MPAB_MPAB'_RUBBER OXYGENASE CATALYTIC DOMAIN-CONTAINING PROTEIN"/>
    <property type="match status" value="1"/>
</dbReference>
<keyword evidence="2" id="KW-1185">Reference proteome</keyword>
<accession>A0A4Z1CJV1</accession>
<dbReference type="EMBL" id="SRPG01000386">
    <property type="protein sequence ID" value="TGN42437.1"/>
    <property type="molecule type" value="Genomic_DNA"/>
</dbReference>
<protein>
    <submittedName>
        <fullName evidence="1">DUF2236 domain-containing protein</fullName>
    </submittedName>
</protein>
<dbReference type="Proteomes" id="UP000297972">
    <property type="component" value="Unassembled WGS sequence"/>
</dbReference>
<organism evidence="1 2">
    <name type="scientific">Paracoccus liaowanqingii</name>
    <dbReference type="NCBI Taxonomy" id="2560053"/>
    <lineage>
        <taxon>Bacteria</taxon>
        <taxon>Pseudomonadati</taxon>
        <taxon>Pseudomonadota</taxon>
        <taxon>Alphaproteobacteria</taxon>
        <taxon>Rhodobacterales</taxon>
        <taxon>Paracoccaceae</taxon>
        <taxon>Paracoccus</taxon>
    </lineage>
</organism>
<dbReference type="OrthoDB" id="836517at2"/>
<evidence type="ECO:0000313" key="2">
    <source>
        <dbReference type="Proteomes" id="UP000297972"/>
    </source>
</evidence>
<gene>
    <name evidence="1" type="ORF">E4L95_21200</name>
</gene>
<name>A0A4Z1CJV1_9RHOB</name>
<sequence length="286" mass="34041">MEPIKKIKNYGLELEVNYQKIARDLTIHEFSWDIERALEFALFRTYAVPSISGLLTRTGEFTNRPQKRYDDTELILSEILENGFESERGRVALALMNDMHGRFRITNDDMLYVLSTFVFEPIRWINKFGRRPMTENETLAWLEYHSELGRRMGIVNIPTSLDEFESFNRNFEEARFSYSKSNFKIGSTTRDLFLSFYLPKWLIPAGRPVAHAFMDEPLLRAMGFPIPPEWLKRITIMVMRFRRTILRWLPPRRRPRRLTEVQRATYPEGYKIEELGTLKCSRPQRR</sequence>
<dbReference type="AlphaFoldDB" id="A0A4Z1CJV1"/>
<comment type="caution">
    <text evidence="1">The sequence shown here is derived from an EMBL/GenBank/DDBJ whole genome shotgun (WGS) entry which is preliminary data.</text>
</comment>
<dbReference type="InterPro" id="IPR046366">
    <property type="entry name" value="MPAB"/>
</dbReference>
<reference evidence="1 2" key="1">
    <citation type="submission" date="2019-03" db="EMBL/GenBank/DDBJ databases">
        <authorList>
            <person name="Li J."/>
        </authorList>
    </citation>
    <scope>NUCLEOTIDE SEQUENCE [LARGE SCALE GENOMIC DNA]</scope>
    <source>
        <strain evidence="1 2">3058</strain>
    </source>
</reference>
<dbReference type="RefSeq" id="WP_135819221.1">
    <property type="nucleotide sequence ID" value="NZ_SRPG01000386.1"/>
</dbReference>